<dbReference type="AlphaFoldDB" id="A0A8B6BY63"/>
<gene>
    <name evidence="2" type="ORF">MGAL_10B092626</name>
</gene>
<evidence type="ECO:0000313" key="2">
    <source>
        <dbReference type="EMBL" id="VDH97628.1"/>
    </source>
</evidence>
<dbReference type="OrthoDB" id="415455at2759"/>
<evidence type="ECO:0000313" key="3">
    <source>
        <dbReference type="Proteomes" id="UP000596742"/>
    </source>
</evidence>
<organism evidence="2 3">
    <name type="scientific">Mytilus galloprovincialis</name>
    <name type="common">Mediterranean mussel</name>
    <dbReference type="NCBI Taxonomy" id="29158"/>
    <lineage>
        <taxon>Eukaryota</taxon>
        <taxon>Metazoa</taxon>
        <taxon>Spiralia</taxon>
        <taxon>Lophotrochozoa</taxon>
        <taxon>Mollusca</taxon>
        <taxon>Bivalvia</taxon>
        <taxon>Autobranchia</taxon>
        <taxon>Pteriomorphia</taxon>
        <taxon>Mytilida</taxon>
        <taxon>Mytiloidea</taxon>
        <taxon>Mytilidae</taxon>
        <taxon>Mytilinae</taxon>
        <taxon>Mytilus</taxon>
    </lineage>
</organism>
<accession>A0A8B6BY63</accession>
<dbReference type="EMBL" id="UYJE01000928">
    <property type="protein sequence ID" value="VDH97628.1"/>
    <property type="molecule type" value="Genomic_DNA"/>
</dbReference>
<dbReference type="PANTHER" id="PTHR34605">
    <property type="entry name" value="PHAGE_INTEGRASE DOMAIN-CONTAINING PROTEIN"/>
    <property type="match status" value="1"/>
</dbReference>
<dbReference type="GO" id="GO:0015074">
    <property type="term" value="P:DNA integration"/>
    <property type="evidence" value="ECO:0007669"/>
    <property type="project" value="InterPro"/>
</dbReference>
<keyword evidence="1" id="KW-0233">DNA recombination</keyword>
<dbReference type="InterPro" id="IPR013762">
    <property type="entry name" value="Integrase-like_cat_sf"/>
</dbReference>
<protein>
    <recommendedName>
        <fullName evidence="4">Tyr recombinase domain-containing protein</fullName>
    </recommendedName>
</protein>
<keyword evidence="3" id="KW-1185">Reference proteome</keyword>
<name>A0A8B6BY63_MYTGA</name>
<dbReference type="SUPFAM" id="SSF56349">
    <property type="entry name" value="DNA breaking-rejoining enzymes"/>
    <property type="match status" value="1"/>
</dbReference>
<proteinExistence type="predicted"/>
<evidence type="ECO:0008006" key="4">
    <source>
        <dbReference type="Google" id="ProtNLM"/>
    </source>
</evidence>
<dbReference type="GO" id="GO:0003677">
    <property type="term" value="F:DNA binding"/>
    <property type="evidence" value="ECO:0007669"/>
    <property type="project" value="InterPro"/>
</dbReference>
<reference evidence="2" key="1">
    <citation type="submission" date="2018-11" db="EMBL/GenBank/DDBJ databases">
        <authorList>
            <person name="Alioto T."/>
            <person name="Alioto T."/>
        </authorList>
    </citation>
    <scope>NUCLEOTIDE SEQUENCE</scope>
</reference>
<evidence type="ECO:0000256" key="1">
    <source>
        <dbReference type="ARBA" id="ARBA00023172"/>
    </source>
</evidence>
<dbReference type="InterPro" id="IPR011010">
    <property type="entry name" value="DNA_brk_join_enz"/>
</dbReference>
<dbReference type="GO" id="GO:0006310">
    <property type="term" value="P:DNA recombination"/>
    <property type="evidence" value="ECO:0007669"/>
    <property type="project" value="UniProtKB-KW"/>
</dbReference>
<dbReference type="InterPro" id="IPR052925">
    <property type="entry name" value="Phage_Integrase-like_Recomb"/>
</dbReference>
<sequence length="122" mass="13660">MLPAIESAVGAIVNYLQVRPRTTLGTPFVCSMTSIPLQRSYFDKMLPKCLQSCGLDSTRYKGHYFRIEAATYAAEQGMSGSQIRTMGRCKSYSFQKYIRPIPINRMLLILAWAGINALILST</sequence>
<dbReference type="PANTHER" id="PTHR34605:SF3">
    <property type="entry name" value="P CELL-TYPE AGGLUTINATION PROTEIN MAP4-LIKE-RELATED"/>
    <property type="match status" value="1"/>
</dbReference>
<comment type="caution">
    <text evidence="2">The sequence shown here is derived from an EMBL/GenBank/DDBJ whole genome shotgun (WGS) entry which is preliminary data.</text>
</comment>
<dbReference type="Proteomes" id="UP000596742">
    <property type="component" value="Unassembled WGS sequence"/>
</dbReference>
<dbReference type="Gene3D" id="1.10.443.10">
    <property type="entry name" value="Intergrase catalytic core"/>
    <property type="match status" value="1"/>
</dbReference>